<evidence type="ECO:0000313" key="1">
    <source>
        <dbReference type="EMBL" id="KKP44766.1"/>
    </source>
</evidence>
<evidence type="ECO:0000313" key="2">
    <source>
        <dbReference type="Proteomes" id="UP000034778"/>
    </source>
</evidence>
<gene>
    <name evidence="1" type="ORF">UR35_C0006G0001</name>
</gene>
<dbReference type="EMBL" id="LBOW01000006">
    <property type="protein sequence ID" value="KKP44766.1"/>
    <property type="molecule type" value="Genomic_DNA"/>
</dbReference>
<sequence>MNSFISYLDKIESLIKEKRYDEAWSIANEGLIKIEGEDKYMMYYQMANIMAREKKWFDALEKMGLVIYYLKGLGGISHKKFVLRLLKKFKKEAYLEEYLNLVEKTHPRDLAQPLKTFLGIKE</sequence>
<name>A0A0G0A0N4_9BACT</name>
<accession>A0A0G0A0N4</accession>
<comment type="caution">
    <text evidence="1">The sequence shown here is derived from an EMBL/GenBank/DDBJ whole genome shotgun (WGS) entry which is preliminary data.</text>
</comment>
<reference evidence="1 2" key="1">
    <citation type="journal article" date="2015" name="Nature">
        <title>rRNA introns, odd ribosomes, and small enigmatic genomes across a large radiation of phyla.</title>
        <authorList>
            <person name="Brown C.T."/>
            <person name="Hug L.A."/>
            <person name="Thomas B.C."/>
            <person name="Sharon I."/>
            <person name="Castelle C.J."/>
            <person name="Singh A."/>
            <person name="Wilkins M.J."/>
            <person name="Williams K.H."/>
            <person name="Banfield J.F."/>
        </authorList>
    </citation>
    <scope>NUCLEOTIDE SEQUENCE [LARGE SCALE GENOMIC DNA]</scope>
</reference>
<protein>
    <submittedName>
        <fullName evidence="1">Uncharacterized protein</fullName>
    </submittedName>
</protein>
<proteinExistence type="predicted"/>
<organism evidence="1 2">
    <name type="scientific">Candidatus Woesebacteria bacterium GW2011_GWB1_33_22</name>
    <dbReference type="NCBI Taxonomy" id="1618566"/>
    <lineage>
        <taxon>Bacteria</taxon>
        <taxon>Candidatus Woeseibacteriota</taxon>
    </lineage>
</organism>
<dbReference type="Proteomes" id="UP000034778">
    <property type="component" value="Unassembled WGS sequence"/>
</dbReference>
<dbReference type="AlphaFoldDB" id="A0A0G0A0N4"/>